<dbReference type="GO" id="GO:0004368">
    <property type="term" value="F:glycerol-3-phosphate dehydrogenase (quinone) activity"/>
    <property type="evidence" value="ECO:0007669"/>
    <property type="project" value="UniProtKB-EC"/>
</dbReference>
<evidence type="ECO:0000256" key="10">
    <source>
        <dbReference type="ARBA" id="ARBA00049055"/>
    </source>
</evidence>
<dbReference type="Pfam" id="PF01266">
    <property type="entry name" value="DAO"/>
    <property type="match status" value="1"/>
</dbReference>
<evidence type="ECO:0000256" key="5">
    <source>
        <dbReference type="ARBA" id="ARBA00022490"/>
    </source>
</evidence>
<dbReference type="PANTHER" id="PTHR11985">
    <property type="entry name" value="GLYCEROL-3-PHOSPHATE DEHYDROGENASE"/>
    <property type="match status" value="1"/>
</dbReference>
<gene>
    <name evidence="14" type="ORF">ALO41_04589</name>
</gene>
<evidence type="ECO:0000259" key="12">
    <source>
        <dbReference type="Pfam" id="PF01266"/>
    </source>
</evidence>
<comment type="catalytic activity">
    <reaction evidence="10 11">
        <text>a quinone + sn-glycerol 3-phosphate = dihydroxyacetone phosphate + a quinol</text>
        <dbReference type="Rhea" id="RHEA:18977"/>
        <dbReference type="ChEBI" id="CHEBI:24646"/>
        <dbReference type="ChEBI" id="CHEBI:57597"/>
        <dbReference type="ChEBI" id="CHEBI:57642"/>
        <dbReference type="ChEBI" id="CHEBI:132124"/>
        <dbReference type="EC" id="1.1.5.3"/>
    </reaction>
</comment>
<evidence type="ECO:0000313" key="15">
    <source>
        <dbReference type="Proteomes" id="UP000050266"/>
    </source>
</evidence>
<feature type="domain" description="Alpha-glycerophosphate oxidase C-terminal" evidence="13">
    <location>
        <begin position="418"/>
        <end position="528"/>
    </location>
</feature>
<dbReference type="Gene3D" id="6.10.250.1890">
    <property type="match status" value="1"/>
</dbReference>
<keyword evidence="6 11" id="KW-0285">Flavoprotein</keyword>
<name>A0A0Q0IZ89_PSEA0</name>
<protein>
    <recommendedName>
        <fullName evidence="4 11">Glycerol-3-phosphate dehydrogenase</fullName>
        <ecNumber evidence="4 11">1.1.5.3</ecNumber>
    </recommendedName>
</protein>
<dbReference type="PRINTS" id="PR01001">
    <property type="entry name" value="FADG3PDH"/>
</dbReference>
<evidence type="ECO:0000256" key="4">
    <source>
        <dbReference type="ARBA" id="ARBA00013029"/>
    </source>
</evidence>
<dbReference type="Gene3D" id="3.50.50.60">
    <property type="entry name" value="FAD/NAD(P)-binding domain"/>
    <property type="match status" value="1"/>
</dbReference>
<dbReference type="PATRIC" id="fig|251720.4.peg.154"/>
<comment type="similarity">
    <text evidence="3 11">Belongs to the FAD-dependent glycerol-3-phosphate dehydrogenase family.</text>
</comment>
<sequence>MELLFSNLNINVQIRLSSFAHELSRRPPMPHTTVPTQPLSEVYDIAVIGGGINGVGIAADASGRGLSVFLCEKDDLASHTSSASSKLIHGGLRYLEHYEFRLVREALAEREVLLAKAPHIVKPMRFVLPHRPHLRPAWMIRAGMFLYDNLGKREKLPASKTIRFGADSPLNSSITRGFEYSDCWVDDARLVVLNAMAARENGAHIHTQTRCVSARRIKGMWHLHLERSDGSLFSIHAKALVNAAGPWVAKFIREDLKLDSAYGIRLIQGSHLIVPKLYVGEHAFILQNEDKRIVFTIPYLEHFTIVGTTDREYQGDPNKVDITEGEMDYVLKVANDHFKKQLSRADVLHTFSGVRPLCNDESDNPSAITRDYTLSLSGGADEAPILSVFGGKLTTYRKLAESAMTQLAPFFKQMKPSWTAKAALPGGEDMTTPEALAAEMTRRFSWLPAPIAKRWAITYGSRSWRLLEGAQGLEDLGQHLGAGLYTREVDYLCDQEWATSIEDILWRRTKLGLFTTPEEQAAVRSYLETVVRNKAAIEAA</sequence>
<comment type="subcellular location">
    <subcellularLocation>
        <location evidence="2">Cytoplasm</location>
    </subcellularLocation>
</comment>
<evidence type="ECO:0000256" key="8">
    <source>
        <dbReference type="ARBA" id="ARBA00022827"/>
    </source>
</evidence>
<dbReference type="Gene3D" id="1.10.8.870">
    <property type="entry name" value="Alpha-glycerophosphate oxidase, cap domain"/>
    <property type="match status" value="1"/>
</dbReference>
<dbReference type="GO" id="GO:0009331">
    <property type="term" value="C:glycerol-3-phosphate dehydrogenase (FAD) complex"/>
    <property type="evidence" value="ECO:0007669"/>
    <property type="project" value="UniProtKB-UniRule"/>
</dbReference>
<feature type="domain" description="FAD dependent oxidoreductase" evidence="12">
    <location>
        <begin position="44"/>
        <end position="396"/>
    </location>
</feature>
<evidence type="ECO:0000256" key="6">
    <source>
        <dbReference type="ARBA" id="ARBA00022630"/>
    </source>
</evidence>
<organism evidence="14 15">
    <name type="scientific">Pseudomonas amygdali pv. ulmi</name>
    <dbReference type="NCBI Taxonomy" id="251720"/>
    <lineage>
        <taxon>Bacteria</taxon>
        <taxon>Pseudomonadati</taxon>
        <taxon>Pseudomonadota</taxon>
        <taxon>Gammaproteobacteria</taxon>
        <taxon>Pseudomonadales</taxon>
        <taxon>Pseudomonadaceae</taxon>
        <taxon>Pseudomonas</taxon>
        <taxon>Pseudomonas amygdali</taxon>
    </lineage>
</organism>
<evidence type="ECO:0000256" key="7">
    <source>
        <dbReference type="ARBA" id="ARBA00022798"/>
    </source>
</evidence>
<dbReference type="NCBIfam" id="NF009906">
    <property type="entry name" value="PRK13369.1"/>
    <property type="match status" value="1"/>
</dbReference>
<dbReference type="FunFam" id="1.10.8.870:FF:000002">
    <property type="entry name" value="Glycerol-3-phosphate dehydrogenase"/>
    <property type="match status" value="1"/>
</dbReference>
<evidence type="ECO:0000256" key="3">
    <source>
        <dbReference type="ARBA" id="ARBA00007330"/>
    </source>
</evidence>
<comment type="caution">
    <text evidence="14">The sequence shown here is derived from an EMBL/GenBank/DDBJ whole genome shotgun (WGS) entry which is preliminary data.</text>
</comment>
<evidence type="ECO:0000256" key="1">
    <source>
        <dbReference type="ARBA" id="ARBA00001974"/>
    </source>
</evidence>
<dbReference type="InterPro" id="IPR038299">
    <property type="entry name" value="DAO_C_sf"/>
</dbReference>
<dbReference type="InterPro" id="IPR000447">
    <property type="entry name" value="G3P_DH_FAD-dep"/>
</dbReference>
<dbReference type="PANTHER" id="PTHR11985:SF15">
    <property type="entry name" value="GLYCEROL-3-PHOSPHATE DEHYDROGENASE, MITOCHONDRIAL"/>
    <property type="match status" value="1"/>
</dbReference>
<proteinExistence type="inferred from homology"/>
<reference evidence="14 15" key="1">
    <citation type="submission" date="2015-09" db="EMBL/GenBank/DDBJ databases">
        <title>Genome announcement of multiple Pseudomonas syringae strains.</title>
        <authorList>
            <person name="Thakur S."/>
            <person name="Wang P.W."/>
            <person name="Gong Y."/>
            <person name="Weir B.S."/>
            <person name="Guttman D.S."/>
        </authorList>
    </citation>
    <scope>NUCLEOTIDE SEQUENCE [LARGE SCALE GENOMIC DNA]</scope>
    <source>
        <strain evidence="14 15">ICMP3962</strain>
    </source>
</reference>
<dbReference type="NCBIfam" id="NF008899">
    <property type="entry name" value="PRK12266.1"/>
    <property type="match status" value="1"/>
</dbReference>
<comment type="cofactor">
    <cofactor evidence="1 11">
        <name>FAD</name>
        <dbReference type="ChEBI" id="CHEBI:57692"/>
    </cofactor>
</comment>
<dbReference type="SUPFAM" id="SSF51905">
    <property type="entry name" value="FAD/NAD(P)-binding domain"/>
    <property type="match status" value="1"/>
</dbReference>
<evidence type="ECO:0000313" key="14">
    <source>
        <dbReference type="EMBL" id="KPZ06608.1"/>
    </source>
</evidence>
<dbReference type="PROSITE" id="PS00978">
    <property type="entry name" value="FAD_G3PDH_2"/>
    <property type="match status" value="1"/>
</dbReference>
<evidence type="ECO:0000256" key="9">
    <source>
        <dbReference type="ARBA" id="ARBA00023002"/>
    </source>
</evidence>
<dbReference type="InterPro" id="IPR031656">
    <property type="entry name" value="DAO_C"/>
</dbReference>
<dbReference type="AlphaFoldDB" id="A0A0Q0IZ89"/>
<evidence type="ECO:0000259" key="13">
    <source>
        <dbReference type="Pfam" id="PF16901"/>
    </source>
</evidence>
<evidence type="ECO:0000256" key="11">
    <source>
        <dbReference type="RuleBase" id="RU361217"/>
    </source>
</evidence>
<dbReference type="GO" id="GO:0006071">
    <property type="term" value="P:glycerol metabolic process"/>
    <property type="evidence" value="ECO:0007669"/>
    <property type="project" value="UniProtKB-KW"/>
</dbReference>
<accession>A0A0Q0IZ89</accession>
<dbReference type="Pfam" id="PF16901">
    <property type="entry name" value="DAO_C"/>
    <property type="match status" value="1"/>
</dbReference>
<dbReference type="EMBL" id="LJRQ01000405">
    <property type="protein sequence ID" value="KPZ06608.1"/>
    <property type="molecule type" value="Genomic_DNA"/>
</dbReference>
<dbReference type="Gene3D" id="3.30.9.10">
    <property type="entry name" value="D-Amino Acid Oxidase, subunit A, domain 2"/>
    <property type="match status" value="1"/>
</dbReference>
<dbReference type="EC" id="1.1.5.3" evidence="4 11"/>
<keyword evidence="7" id="KW-0319">Glycerol metabolism</keyword>
<keyword evidence="9 11" id="KW-0560">Oxidoreductase</keyword>
<evidence type="ECO:0000256" key="2">
    <source>
        <dbReference type="ARBA" id="ARBA00004496"/>
    </source>
</evidence>
<keyword evidence="5" id="KW-0963">Cytoplasm</keyword>
<dbReference type="InterPro" id="IPR006076">
    <property type="entry name" value="FAD-dep_OxRdtase"/>
</dbReference>
<dbReference type="GO" id="GO:0046168">
    <property type="term" value="P:glycerol-3-phosphate catabolic process"/>
    <property type="evidence" value="ECO:0007669"/>
    <property type="project" value="TreeGrafter"/>
</dbReference>
<dbReference type="Proteomes" id="UP000050266">
    <property type="component" value="Unassembled WGS sequence"/>
</dbReference>
<dbReference type="InterPro" id="IPR036188">
    <property type="entry name" value="FAD/NAD-bd_sf"/>
</dbReference>
<dbReference type="PROSITE" id="PS00977">
    <property type="entry name" value="FAD_G3PDH_1"/>
    <property type="match status" value="1"/>
</dbReference>
<keyword evidence="8" id="KW-0274">FAD</keyword>